<reference evidence="2 3" key="1">
    <citation type="submission" date="2018-05" db="EMBL/GenBank/DDBJ databases">
        <title>Genomic Encyclopedia of Type Strains, Phase IV (KMG-IV): sequencing the most valuable type-strain genomes for metagenomic binning, comparative biology and taxonomic classification.</title>
        <authorList>
            <person name="Goeker M."/>
        </authorList>
    </citation>
    <scope>NUCLEOTIDE SEQUENCE [LARGE SCALE GENOMIC DNA]</scope>
    <source>
        <strain evidence="2 3">DSM 566</strain>
    </source>
</reference>
<dbReference type="Pfam" id="PF11137">
    <property type="entry name" value="DUF2909"/>
    <property type="match status" value="1"/>
</dbReference>
<organism evidence="2 3">
    <name type="scientific">Sphaerotilus hippei</name>
    <dbReference type="NCBI Taxonomy" id="744406"/>
    <lineage>
        <taxon>Bacteria</taxon>
        <taxon>Pseudomonadati</taxon>
        <taxon>Pseudomonadota</taxon>
        <taxon>Betaproteobacteria</taxon>
        <taxon>Burkholderiales</taxon>
        <taxon>Sphaerotilaceae</taxon>
        <taxon>Sphaerotilus</taxon>
    </lineage>
</organism>
<keyword evidence="3" id="KW-1185">Reference proteome</keyword>
<keyword evidence="1" id="KW-0472">Membrane</keyword>
<accession>A0A318H7N8</accession>
<dbReference type="Proteomes" id="UP000247811">
    <property type="component" value="Unassembled WGS sequence"/>
</dbReference>
<keyword evidence="1" id="KW-0812">Transmembrane</keyword>
<proteinExistence type="predicted"/>
<evidence type="ECO:0008006" key="4">
    <source>
        <dbReference type="Google" id="ProtNLM"/>
    </source>
</evidence>
<name>A0A318H7N8_9BURK</name>
<dbReference type="OrthoDB" id="8687573at2"/>
<evidence type="ECO:0000313" key="3">
    <source>
        <dbReference type="Proteomes" id="UP000247811"/>
    </source>
</evidence>
<evidence type="ECO:0000313" key="2">
    <source>
        <dbReference type="EMBL" id="PXW95767.1"/>
    </source>
</evidence>
<dbReference type="InterPro" id="IPR021313">
    <property type="entry name" value="DUF2909"/>
</dbReference>
<feature type="transmembrane region" description="Helical" evidence="1">
    <location>
        <begin position="43"/>
        <end position="66"/>
    </location>
</feature>
<comment type="caution">
    <text evidence="2">The sequence shown here is derived from an EMBL/GenBank/DDBJ whole genome shotgun (WGS) entry which is preliminary data.</text>
</comment>
<evidence type="ECO:0000256" key="1">
    <source>
        <dbReference type="SAM" id="Phobius"/>
    </source>
</evidence>
<dbReference type="RefSeq" id="WP_110400725.1">
    <property type="nucleotide sequence ID" value="NZ_QJJS01000008.1"/>
</dbReference>
<dbReference type="EMBL" id="QJJS01000008">
    <property type="protein sequence ID" value="PXW95767.1"/>
    <property type="molecule type" value="Genomic_DNA"/>
</dbReference>
<keyword evidence="1" id="KW-1133">Transmembrane helix</keyword>
<protein>
    <recommendedName>
        <fullName evidence="4">DUF2909 family protein</fullName>
    </recommendedName>
</protein>
<dbReference type="AlphaFoldDB" id="A0A318H7N8"/>
<gene>
    <name evidence="2" type="ORF">C7444_10825</name>
</gene>
<sequence length="75" mass="7825">MKILIGLGFVVILAALASAGWFMVRRPGGDSAAPPGRRMARALAVRVGVSIAVFLLILLGHLLGWIHPTGVPIQG</sequence>